<name>A0ABU1EKE3_9CLOT</name>
<keyword evidence="2" id="KW-0479">Metal-binding</keyword>
<evidence type="ECO:0000313" key="8">
    <source>
        <dbReference type="Proteomes" id="UP001256646"/>
    </source>
</evidence>
<dbReference type="PANTHER" id="PTHR11113:SF14">
    <property type="entry name" value="N-ACETYLGLUCOSAMINE-6-PHOSPHATE DEACETYLASE"/>
    <property type="match status" value="1"/>
</dbReference>
<evidence type="ECO:0000256" key="5">
    <source>
        <dbReference type="PIRNR" id="PIRNR038994"/>
    </source>
</evidence>
<evidence type="ECO:0000256" key="2">
    <source>
        <dbReference type="ARBA" id="ARBA00022723"/>
    </source>
</evidence>
<accession>A0ABU1EKE3</accession>
<dbReference type="Gene3D" id="2.30.40.10">
    <property type="entry name" value="Urease, subunit C, domain 1"/>
    <property type="match status" value="1"/>
</dbReference>
<dbReference type="PIRSF" id="PIRSF038994">
    <property type="entry name" value="NagA"/>
    <property type="match status" value="1"/>
</dbReference>
<dbReference type="PANTHER" id="PTHR11113">
    <property type="entry name" value="N-ACETYLGLUCOSAMINE-6-PHOSPHATE DEACETYLASE"/>
    <property type="match status" value="1"/>
</dbReference>
<reference evidence="7 8" key="1">
    <citation type="submission" date="2023-09" db="EMBL/GenBank/DDBJ databases">
        <authorList>
            <person name="Zhai L."/>
        </authorList>
    </citation>
    <scope>NUCLEOTIDE SEQUENCE [LARGE SCALE GENOMIC DNA]</scope>
    <source>
        <strain evidence="7 8">5 N-1</strain>
    </source>
</reference>
<dbReference type="GO" id="GO:0008448">
    <property type="term" value="F:N-acetylglucosamine-6-phosphate deacetylase activity"/>
    <property type="evidence" value="ECO:0007669"/>
    <property type="project" value="UniProtKB-EC"/>
</dbReference>
<dbReference type="EMBL" id="JAVJAN010000065">
    <property type="protein sequence ID" value="MDR5588860.1"/>
    <property type="molecule type" value="Genomic_DNA"/>
</dbReference>
<dbReference type="InterPro" id="IPR003764">
    <property type="entry name" value="GlcNAc_6-P_deAcase"/>
</dbReference>
<dbReference type="Pfam" id="PF01979">
    <property type="entry name" value="Amidohydro_1"/>
    <property type="match status" value="1"/>
</dbReference>
<evidence type="ECO:0000259" key="6">
    <source>
        <dbReference type="Pfam" id="PF01979"/>
    </source>
</evidence>
<comment type="similarity">
    <text evidence="1 5">Belongs to the metallo-dependent hydrolases superfamily. NagA family.</text>
</comment>
<dbReference type="InterPro" id="IPR006680">
    <property type="entry name" value="Amidohydro-rel"/>
</dbReference>
<dbReference type="Proteomes" id="UP001256646">
    <property type="component" value="Unassembled WGS sequence"/>
</dbReference>
<protein>
    <submittedName>
        <fullName evidence="7">N-acetylglucosamine-6-phosphate deacetylase</fullName>
        <ecNumber evidence="7">3.5.1.25</ecNumber>
    </submittedName>
</protein>
<dbReference type="InterPro" id="IPR011059">
    <property type="entry name" value="Metal-dep_hydrolase_composite"/>
</dbReference>
<keyword evidence="8" id="KW-1185">Reference proteome</keyword>
<evidence type="ECO:0000313" key="7">
    <source>
        <dbReference type="EMBL" id="MDR5588860.1"/>
    </source>
</evidence>
<proteinExistence type="inferred from homology"/>
<dbReference type="NCBIfam" id="TIGR00221">
    <property type="entry name" value="nagA"/>
    <property type="match status" value="1"/>
</dbReference>
<dbReference type="SUPFAM" id="SSF51556">
    <property type="entry name" value="Metallo-dependent hydrolases"/>
    <property type="match status" value="1"/>
</dbReference>
<dbReference type="CDD" id="cd00854">
    <property type="entry name" value="NagA"/>
    <property type="match status" value="1"/>
</dbReference>
<comment type="caution">
    <text evidence="7">The sequence shown here is derived from an EMBL/GenBank/DDBJ whole genome shotgun (WGS) entry which is preliminary data.</text>
</comment>
<keyword evidence="3 5" id="KW-0378">Hydrolase</keyword>
<evidence type="ECO:0000256" key="4">
    <source>
        <dbReference type="ARBA" id="ARBA00023277"/>
    </source>
</evidence>
<dbReference type="Gene3D" id="3.20.20.140">
    <property type="entry name" value="Metal-dependent hydrolases"/>
    <property type="match status" value="1"/>
</dbReference>
<sequence>MLITNCNIIYLDKIEKGSVIIQDGKIKKINPSSFTNNEINQIIDAKGLYLSPGFIDAHIHGAGGCDTMDGTIDSINTIAKTIAKHGTTSFVPTTMTVSISDINKSMRAIKLLKEKGSEGAHVLGAHLEGPFINPNAIGAQNPDYILPPSIFTYESMVKDCEDSVISLTLAPELSGSNDLIKYLSANGIVCSLGHTKATYEETIHSIKCGATHSTHLYNAMPFFTHRSPGIVGAIFDSDIKTETISDGIHISYPALRIAYKQKGTDNVLLITDAMMACCMPDGKYYLGGQDVIVKNGAARVKSGSLAGSVLTLDKAVNNIYKNSDLPLNEIVKMASYNPAKHCKIANHKGLIKEGYDADLILFDDNINIKKVFISGKEFY</sequence>
<dbReference type="RefSeq" id="WP_309556915.1">
    <property type="nucleotide sequence ID" value="NZ_JAVJAN010000065.1"/>
</dbReference>
<dbReference type="InterPro" id="IPR032466">
    <property type="entry name" value="Metal_Hydrolase"/>
</dbReference>
<feature type="domain" description="Amidohydrolase-related" evidence="6">
    <location>
        <begin position="49"/>
        <end position="376"/>
    </location>
</feature>
<evidence type="ECO:0000256" key="1">
    <source>
        <dbReference type="ARBA" id="ARBA00010716"/>
    </source>
</evidence>
<gene>
    <name evidence="7" type="primary">nagA</name>
    <name evidence="7" type="ORF">RGC78_15425</name>
</gene>
<evidence type="ECO:0000256" key="3">
    <source>
        <dbReference type="ARBA" id="ARBA00022801"/>
    </source>
</evidence>
<keyword evidence="4 5" id="KW-0119">Carbohydrate metabolism</keyword>
<dbReference type="SUPFAM" id="SSF51338">
    <property type="entry name" value="Composite domain of metallo-dependent hydrolases"/>
    <property type="match status" value="1"/>
</dbReference>
<dbReference type="EC" id="3.5.1.25" evidence="7"/>
<organism evidence="7 8">
    <name type="scientific">Clostridium aquiflavi</name>
    <dbReference type="NCBI Taxonomy" id="3073603"/>
    <lineage>
        <taxon>Bacteria</taxon>
        <taxon>Bacillati</taxon>
        <taxon>Bacillota</taxon>
        <taxon>Clostridia</taxon>
        <taxon>Eubacteriales</taxon>
        <taxon>Clostridiaceae</taxon>
        <taxon>Clostridium</taxon>
    </lineage>
</organism>